<dbReference type="SUPFAM" id="SSF57756">
    <property type="entry name" value="Retrovirus zinc finger-like domains"/>
    <property type="match status" value="1"/>
</dbReference>
<dbReference type="EMBL" id="JACXVP010000009">
    <property type="protein sequence ID" value="KAG5585566.1"/>
    <property type="molecule type" value="Genomic_DNA"/>
</dbReference>
<feature type="region of interest" description="Disordered" evidence="2">
    <location>
        <begin position="1"/>
        <end position="46"/>
    </location>
</feature>
<dbReference type="PROSITE" id="PS50158">
    <property type="entry name" value="ZF_CCHC"/>
    <property type="match status" value="1"/>
</dbReference>
<protein>
    <recommendedName>
        <fullName evidence="3">CCHC-type domain-containing protein</fullName>
    </recommendedName>
</protein>
<feature type="domain" description="CCHC-type" evidence="3">
    <location>
        <begin position="75"/>
        <end position="90"/>
    </location>
</feature>
<dbReference type="InterPro" id="IPR036875">
    <property type="entry name" value="Znf_CCHC_sf"/>
</dbReference>
<evidence type="ECO:0000256" key="1">
    <source>
        <dbReference type="PROSITE-ProRule" id="PRU00047"/>
    </source>
</evidence>
<proteinExistence type="predicted"/>
<sequence length="203" mass="23388">MSQLGDFCTQFGLPDTFANSKKKKHRDSRYSNPDKPYRKKRSGYKSKEECDARKAFRKSNGFTKNRSKWEFAKIKCYKCGNFGHIAPNCKLEKLKTLELDEEVHDMVYSFLYTSGSESDYDYDSGSKEEIDLLDLSDSNQHVNMNTCNACHSDICFDLNINTITFDNVIELLKEVTNNDLREKIIHLAVNNNASSSFSKNLEK</sequence>
<evidence type="ECO:0000313" key="4">
    <source>
        <dbReference type="EMBL" id="KAG5585566.1"/>
    </source>
</evidence>
<evidence type="ECO:0000259" key="3">
    <source>
        <dbReference type="PROSITE" id="PS50158"/>
    </source>
</evidence>
<dbReference type="AlphaFoldDB" id="A0A9J5XED9"/>
<dbReference type="Proteomes" id="UP000824120">
    <property type="component" value="Chromosome 9"/>
</dbReference>
<name>A0A9J5XED9_SOLCO</name>
<accession>A0A9J5XED9</accession>
<dbReference type="PANTHER" id="PTHR33054">
    <property type="entry name" value="CCHC-TYPE DOMAIN-CONTAINING PROTEIN"/>
    <property type="match status" value="1"/>
</dbReference>
<dbReference type="Gene3D" id="4.10.60.10">
    <property type="entry name" value="Zinc finger, CCHC-type"/>
    <property type="match status" value="1"/>
</dbReference>
<evidence type="ECO:0000256" key="2">
    <source>
        <dbReference type="SAM" id="MobiDB-lite"/>
    </source>
</evidence>
<gene>
    <name evidence="4" type="ORF">H5410_046000</name>
</gene>
<organism evidence="4 5">
    <name type="scientific">Solanum commersonii</name>
    <name type="common">Commerson's wild potato</name>
    <name type="synonym">Commerson's nightshade</name>
    <dbReference type="NCBI Taxonomy" id="4109"/>
    <lineage>
        <taxon>Eukaryota</taxon>
        <taxon>Viridiplantae</taxon>
        <taxon>Streptophyta</taxon>
        <taxon>Embryophyta</taxon>
        <taxon>Tracheophyta</taxon>
        <taxon>Spermatophyta</taxon>
        <taxon>Magnoliopsida</taxon>
        <taxon>eudicotyledons</taxon>
        <taxon>Gunneridae</taxon>
        <taxon>Pentapetalae</taxon>
        <taxon>asterids</taxon>
        <taxon>lamiids</taxon>
        <taxon>Solanales</taxon>
        <taxon>Solanaceae</taxon>
        <taxon>Solanoideae</taxon>
        <taxon>Solaneae</taxon>
        <taxon>Solanum</taxon>
    </lineage>
</organism>
<dbReference type="GO" id="GO:0008270">
    <property type="term" value="F:zinc ion binding"/>
    <property type="evidence" value="ECO:0007669"/>
    <property type="project" value="UniProtKB-KW"/>
</dbReference>
<dbReference type="PANTHER" id="PTHR33054:SF12">
    <property type="entry name" value="ZINC KNUCKLE FAMILY PROTEIN"/>
    <property type="match status" value="1"/>
</dbReference>
<dbReference type="SMART" id="SM00343">
    <property type="entry name" value="ZnF_C2HC"/>
    <property type="match status" value="1"/>
</dbReference>
<comment type="caution">
    <text evidence="4">The sequence shown here is derived from an EMBL/GenBank/DDBJ whole genome shotgun (WGS) entry which is preliminary data.</text>
</comment>
<dbReference type="GO" id="GO:0003676">
    <property type="term" value="F:nucleic acid binding"/>
    <property type="evidence" value="ECO:0007669"/>
    <property type="project" value="InterPro"/>
</dbReference>
<keyword evidence="1" id="KW-0479">Metal-binding</keyword>
<keyword evidence="1" id="KW-0863">Zinc-finger</keyword>
<reference evidence="4 5" key="1">
    <citation type="submission" date="2020-09" db="EMBL/GenBank/DDBJ databases">
        <title>De no assembly of potato wild relative species, Solanum commersonii.</title>
        <authorList>
            <person name="Cho K."/>
        </authorList>
    </citation>
    <scope>NUCLEOTIDE SEQUENCE [LARGE SCALE GENOMIC DNA]</scope>
    <source>
        <strain evidence="4">LZ3.2</strain>
        <tissue evidence="4">Leaf</tissue>
    </source>
</reference>
<dbReference type="Pfam" id="PF00098">
    <property type="entry name" value="zf-CCHC"/>
    <property type="match status" value="1"/>
</dbReference>
<evidence type="ECO:0000313" key="5">
    <source>
        <dbReference type="Proteomes" id="UP000824120"/>
    </source>
</evidence>
<keyword evidence="5" id="KW-1185">Reference proteome</keyword>
<keyword evidence="1" id="KW-0862">Zinc</keyword>
<dbReference type="InterPro" id="IPR001878">
    <property type="entry name" value="Znf_CCHC"/>
</dbReference>